<dbReference type="OrthoDB" id="274952at2"/>
<dbReference type="Pfam" id="PF00581">
    <property type="entry name" value="Rhodanese"/>
    <property type="match status" value="1"/>
</dbReference>
<keyword evidence="3" id="KW-1185">Reference proteome</keyword>
<evidence type="ECO:0000313" key="2">
    <source>
        <dbReference type="EMBL" id="TWU17873.1"/>
    </source>
</evidence>
<comment type="caution">
    <text evidence="2">The sequence shown here is derived from an EMBL/GenBank/DDBJ whole genome shotgun (WGS) entry which is preliminary data.</text>
</comment>
<dbReference type="RefSeq" id="WP_146404775.1">
    <property type="nucleotide sequence ID" value="NZ_SJPU01000001.1"/>
</dbReference>
<dbReference type="CDD" id="cd00158">
    <property type="entry name" value="RHOD"/>
    <property type="match status" value="1"/>
</dbReference>
<dbReference type="PROSITE" id="PS50206">
    <property type="entry name" value="RHODANESE_3"/>
    <property type="match status" value="1"/>
</dbReference>
<dbReference type="SMART" id="SM00450">
    <property type="entry name" value="RHOD"/>
    <property type="match status" value="1"/>
</dbReference>
<organism evidence="2 3">
    <name type="scientific">Allorhodopirellula heiligendammensis</name>
    <dbReference type="NCBI Taxonomy" id="2714739"/>
    <lineage>
        <taxon>Bacteria</taxon>
        <taxon>Pseudomonadati</taxon>
        <taxon>Planctomycetota</taxon>
        <taxon>Planctomycetia</taxon>
        <taxon>Pirellulales</taxon>
        <taxon>Pirellulaceae</taxon>
        <taxon>Allorhodopirellula</taxon>
    </lineage>
</organism>
<accession>A0A5C6C018</accession>
<protein>
    <recommendedName>
        <fullName evidence="1">Rhodanese domain-containing protein</fullName>
    </recommendedName>
</protein>
<sequence>MESLGDLIIRVCDRSFGAIEALRRVFGRSKVETISTLDLESAMKSEKSTPVLVDVRSDSELAVSRIPGAITQHEYEEGVEEFAGRRVVAYCTVGGRSYLFARKLVASGVNASNYRDSILGWCRVGLPLESPDGQPTNEVHPYWRIFHVPDEYDVKI</sequence>
<reference evidence="2 3" key="1">
    <citation type="journal article" date="2020" name="Antonie Van Leeuwenhoek">
        <title>Rhodopirellula heiligendammensis sp. nov., Rhodopirellula pilleata sp. nov., and Rhodopirellula solitaria sp. nov. isolated from natural or artificial marine surfaces in Northern Germany and California, USA, and emended description of the genus Rhodopirellula.</title>
        <authorList>
            <person name="Kallscheuer N."/>
            <person name="Wiegand S."/>
            <person name="Jogler M."/>
            <person name="Boedeker C."/>
            <person name="Peeters S.H."/>
            <person name="Rast P."/>
            <person name="Heuer A."/>
            <person name="Jetten M.S.M."/>
            <person name="Rohde M."/>
            <person name="Jogler C."/>
        </authorList>
    </citation>
    <scope>NUCLEOTIDE SEQUENCE [LARGE SCALE GENOMIC DNA]</scope>
    <source>
        <strain evidence="2 3">Poly21</strain>
    </source>
</reference>
<name>A0A5C6C018_9BACT</name>
<proteinExistence type="predicted"/>
<dbReference type="InterPro" id="IPR001763">
    <property type="entry name" value="Rhodanese-like_dom"/>
</dbReference>
<evidence type="ECO:0000313" key="3">
    <source>
        <dbReference type="Proteomes" id="UP000319908"/>
    </source>
</evidence>
<dbReference type="SUPFAM" id="SSF52821">
    <property type="entry name" value="Rhodanese/Cell cycle control phosphatase"/>
    <property type="match status" value="1"/>
</dbReference>
<evidence type="ECO:0000259" key="1">
    <source>
        <dbReference type="PROSITE" id="PS50206"/>
    </source>
</evidence>
<dbReference type="EMBL" id="SJPU01000001">
    <property type="protein sequence ID" value="TWU17873.1"/>
    <property type="molecule type" value="Genomic_DNA"/>
</dbReference>
<dbReference type="AlphaFoldDB" id="A0A5C6C018"/>
<dbReference type="InterPro" id="IPR036873">
    <property type="entry name" value="Rhodanese-like_dom_sf"/>
</dbReference>
<feature type="domain" description="Rhodanese" evidence="1">
    <location>
        <begin position="46"/>
        <end position="130"/>
    </location>
</feature>
<dbReference type="Gene3D" id="3.40.250.10">
    <property type="entry name" value="Rhodanese-like domain"/>
    <property type="match status" value="1"/>
</dbReference>
<gene>
    <name evidence="2" type="ORF">Poly21_00240</name>
</gene>
<dbReference type="Proteomes" id="UP000319908">
    <property type="component" value="Unassembled WGS sequence"/>
</dbReference>